<reference evidence="3" key="1">
    <citation type="journal article" date="2019" name="Int. J. Syst. Evol. Microbiol.">
        <title>The Global Catalogue of Microorganisms (GCM) 10K type strain sequencing project: providing services to taxonomists for standard genome sequencing and annotation.</title>
        <authorList>
            <consortium name="The Broad Institute Genomics Platform"/>
            <consortium name="The Broad Institute Genome Sequencing Center for Infectious Disease"/>
            <person name="Wu L."/>
            <person name="Ma J."/>
        </authorList>
    </citation>
    <scope>NUCLEOTIDE SEQUENCE [LARGE SCALE GENOMIC DNA]</scope>
    <source>
        <strain evidence="3">JCM 31890</strain>
    </source>
</reference>
<dbReference type="InterPro" id="IPR001763">
    <property type="entry name" value="Rhodanese-like_dom"/>
</dbReference>
<protein>
    <recommendedName>
        <fullName evidence="1">Rhodanese domain-containing protein</fullName>
    </recommendedName>
</protein>
<dbReference type="SMART" id="SM00450">
    <property type="entry name" value="RHOD"/>
    <property type="match status" value="1"/>
</dbReference>
<evidence type="ECO:0000313" key="3">
    <source>
        <dbReference type="Proteomes" id="UP001501788"/>
    </source>
</evidence>
<proteinExistence type="predicted"/>
<evidence type="ECO:0000313" key="2">
    <source>
        <dbReference type="EMBL" id="GAA4421359.1"/>
    </source>
</evidence>
<dbReference type="PANTHER" id="PTHR45431">
    <property type="entry name" value="RHODANESE-LIKE DOMAIN-CONTAINING PROTEIN 15, CHLOROPLASTIC"/>
    <property type="match status" value="1"/>
</dbReference>
<dbReference type="Pfam" id="PF00581">
    <property type="entry name" value="Rhodanese"/>
    <property type="match status" value="1"/>
</dbReference>
<dbReference type="Gene3D" id="3.40.250.10">
    <property type="entry name" value="Rhodanese-like domain"/>
    <property type="match status" value="1"/>
</dbReference>
<dbReference type="Proteomes" id="UP001501788">
    <property type="component" value="Unassembled WGS sequence"/>
</dbReference>
<accession>A0ABP8L2B1</accession>
<dbReference type="CDD" id="cd00158">
    <property type="entry name" value="RHOD"/>
    <property type="match status" value="1"/>
</dbReference>
<dbReference type="InterPro" id="IPR036873">
    <property type="entry name" value="Rhodanese-like_dom_sf"/>
</dbReference>
<dbReference type="PROSITE" id="PS50206">
    <property type="entry name" value="RHODANESE_3"/>
    <property type="match status" value="1"/>
</dbReference>
<name>A0ABP8L2B1_9BURK</name>
<evidence type="ECO:0000259" key="1">
    <source>
        <dbReference type="PROSITE" id="PS50206"/>
    </source>
</evidence>
<dbReference type="PANTHER" id="PTHR45431:SF3">
    <property type="entry name" value="RHODANESE-LIKE DOMAIN-CONTAINING PROTEIN 15, CHLOROPLASTIC"/>
    <property type="match status" value="1"/>
</dbReference>
<organism evidence="2 3">
    <name type="scientific">Acidovorax lacteus</name>
    <dbReference type="NCBI Taxonomy" id="1924988"/>
    <lineage>
        <taxon>Bacteria</taxon>
        <taxon>Pseudomonadati</taxon>
        <taxon>Pseudomonadota</taxon>
        <taxon>Betaproteobacteria</taxon>
        <taxon>Burkholderiales</taxon>
        <taxon>Comamonadaceae</taxon>
        <taxon>Acidovorax</taxon>
    </lineage>
</organism>
<dbReference type="InterPro" id="IPR052367">
    <property type="entry name" value="Thiosulfate_ST/Rhodanese-like"/>
</dbReference>
<dbReference type="RefSeq" id="WP_345061857.1">
    <property type="nucleotide sequence ID" value="NZ_BAABEX010000007.1"/>
</dbReference>
<gene>
    <name evidence="2" type="ORF">GCM10023090_10330</name>
</gene>
<comment type="caution">
    <text evidence="2">The sequence shown here is derived from an EMBL/GenBank/DDBJ whole genome shotgun (WGS) entry which is preliminary data.</text>
</comment>
<dbReference type="EMBL" id="BAABEX010000007">
    <property type="protein sequence ID" value="GAA4421359.1"/>
    <property type="molecule type" value="Genomic_DNA"/>
</dbReference>
<sequence length="100" mass="10372">MSPTASLPDHAHLTVVDVRSPGEFAAGHIDGAINLPLDRLAQDAAQWLPHKQAPLVLCCLSGARSGLGVQLLRQQGYENVVNGGGVGSVAMQLGRPIARG</sequence>
<feature type="domain" description="Rhodanese" evidence="1">
    <location>
        <begin position="9"/>
        <end position="98"/>
    </location>
</feature>
<dbReference type="SUPFAM" id="SSF52821">
    <property type="entry name" value="Rhodanese/Cell cycle control phosphatase"/>
    <property type="match status" value="1"/>
</dbReference>
<keyword evidence="3" id="KW-1185">Reference proteome</keyword>